<proteinExistence type="predicted"/>
<reference evidence="1 2" key="1">
    <citation type="submission" date="2016-10" db="EMBL/GenBank/DDBJ databases">
        <authorList>
            <person name="de Groot N.N."/>
        </authorList>
    </citation>
    <scope>NUCLEOTIDE SEQUENCE [LARGE SCALE GENOMIC DNA]</scope>
    <source>
        <strain evidence="1 2">Nv1</strain>
    </source>
</reference>
<accession>A0A1H7P1A9</accession>
<dbReference type="Proteomes" id="UP000198620">
    <property type="component" value="Unassembled WGS sequence"/>
</dbReference>
<evidence type="ECO:0000313" key="1">
    <source>
        <dbReference type="EMBL" id="SEL29088.1"/>
    </source>
</evidence>
<name>A0A1H7P1A9_9PROT</name>
<dbReference type="EMBL" id="FOBH01000008">
    <property type="protein sequence ID" value="SEL29088.1"/>
    <property type="molecule type" value="Genomic_DNA"/>
</dbReference>
<dbReference type="AlphaFoldDB" id="A0A1H7P1A9"/>
<gene>
    <name evidence="1" type="ORF">SAMN05216387_1088</name>
</gene>
<sequence length="120" mass="13482">MKSAGILAAEFEILPSNIREINESVLSVWRAWLDDARKLSDGDRGVRNVREFLQKHAMSRFDAGRGHASLIRDCAGYRNKDLFLFNDAGFKEACGEFDPRLVAAELLKRGDVGRGRSWAV</sequence>
<evidence type="ECO:0000313" key="2">
    <source>
        <dbReference type="Proteomes" id="UP000198620"/>
    </source>
</evidence>
<keyword evidence="2" id="KW-1185">Reference proteome</keyword>
<organism evidence="1 2">
    <name type="scientific">Nitrosovibrio tenuis</name>
    <dbReference type="NCBI Taxonomy" id="1233"/>
    <lineage>
        <taxon>Bacteria</taxon>
        <taxon>Pseudomonadati</taxon>
        <taxon>Pseudomonadota</taxon>
        <taxon>Betaproteobacteria</taxon>
        <taxon>Nitrosomonadales</taxon>
        <taxon>Nitrosomonadaceae</taxon>
        <taxon>Nitrosovibrio</taxon>
    </lineage>
</organism>
<protein>
    <submittedName>
        <fullName evidence="1">Uncharacterized protein</fullName>
    </submittedName>
</protein>